<dbReference type="GO" id="GO:0030246">
    <property type="term" value="F:carbohydrate binding"/>
    <property type="evidence" value="ECO:0007669"/>
    <property type="project" value="UniProtKB-UniRule"/>
</dbReference>
<keyword evidence="2 3" id="KW-0430">Lectin</keyword>
<reference evidence="6" key="3">
    <citation type="submission" date="2025-09" db="UniProtKB">
        <authorList>
            <consortium name="Ensembl"/>
        </authorList>
    </citation>
    <scope>IDENTIFICATION</scope>
</reference>
<dbReference type="GeneTree" id="ENSGT00940000155337"/>
<evidence type="ECO:0000259" key="5">
    <source>
        <dbReference type="PROSITE" id="PS51304"/>
    </source>
</evidence>
<evidence type="ECO:0000256" key="4">
    <source>
        <dbReference type="SAM" id="MobiDB-lite"/>
    </source>
</evidence>
<dbReference type="Ensembl" id="ENSPNAT00000051250.1">
    <property type="protein sequence ID" value="ENSPNAP00000078845.1"/>
    <property type="gene ID" value="ENSPNAG00000035284.1"/>
</dbReference>
<reference evidence="6 7" key="1">
    <citation type="submission" date="2020-10" db="EMBL/GenBank/DDBJ databases">
        <title>Pygocentrus nattereri (red-bellied piranha) genome, fPygNat1, primary haplotype.</title>
        <authorList>
            <person name="Myers G."/>
            <person name="Meyer A."/>
            <person name="Karagic N."/>
            <person name="Pippel M."/>
            <person name="Winkler S."/>
            <person name="Tracey A."/>
            <person name="Wood J."/>
            <person name="Formenti G."/>
            <person name="Howe K."/>
            <person name="Fedrigo O."/>
            <person name="Jarvis E.D."/>
        </authorList>
    </citation>
    <scope>NUCLEOTIDE SEQUENCE [LARGE SCALE GENOMIC DNA]</scope>
</reference>
<dbReference type="InterPro" id="IPR044156">
    <property type="entry name" value="Galectin-like"/>
</dbReference>
<comment type="function">
    <text evidence="1">Does not bind lactose, and may not bind carbohydrates.</text>
</comment>
<evidence type="ECO:0000256" key="1">
    <source>
        <dbReference type="ARBA" id="ARBA00003397"/>
    </source>
</evidence>
<evidence type="ECO:0000313" key="7">
    <source>
        <dbReference type="Proteomes" id="UP001501920"/>
    </source>
</evidence>
<dbReference type="Proteomes" id="UP001501920">
    <property type="component" value="Chromosome 12"/>
</dbReference>
<dbReference type="SMART" id="SM00908">
    <property type="entry name" value="Gal-bind_lectin"/>
    <property type="match status" value="1"/>
</dbReference>
<dbReference type="InterPro" id="IPR013320">
    <property type="entry name" value="ConA-like_dom_sf"/>
</dbReference>
<feature type="compositionally biased region" description="Basic and acidic residues" evidence="4">
    <location>
        <begin position="1"/>
        <end position="11"/>
    </location>
</feature>
<protein>
    <recommendedName>
        <fullName evidence="3">Galectin</fullName>
    </recommendedName>
</protein>
<keyword evidence="7" id="KW-1185">Reference proteome</keyword>
<dbReference type="InterPro" id="IPR001079">
    <property type="entry name" value="Galectin_CRD"/>
</dbReference>
<dbReference type="AlphaFoldDB" id="A0AAR2LQJ2"/>
<dbReference type="SMART" id="SM00276">
    <property type="entry name" value="GLECT"/>
    <property type="match status" value="1"/>
</dbReference>
<evidence type="ECO:0000256" key="3">
    <source>
        <dbReference type="RuleBase" id="RU102079"/>
    </source>
</evidence>
<dbReference type="RefSeq" id="XP_017568302.1">
    <property type="nucleotide sequence ID" value="XM_017712813.2"/>
</dbReference>
<dbReference type="PROSITE" id="PS51304">
    <property type="entry name" value="GALECTIN"/>
    <property type="match status" value="1"/>
</dbReference>
<evidence type="ECO:0000313" key="6">
    <source>
        <dbReference type="Ensembl" id="ENSPNAP00000078845.1"/>
    </source>
</evidence>
<evidence type="ECO:0000256" key="2">
    <source>
        <dbReference type="ARBA" id="ARBA00022734"/>
    </source>
</evidence>
<dbReference type="GeneID" id="108436374"/>
<dbReference type="SUPFAM" id="SSF49899">
    <property type="entry name" value="Concanavalin A-like lectins/glucanases"/>
    <property type="match status" value="1"/>
</dbReference>
<accession>A0AAR2LQJ2</accession>
<reference evidence="6" key="2">
    <citation type="submission" date="2025-08" db="UniProtKB">
        <authorList>
            <consortium name="Ensembl"/>
        </authorList>
    </citation>
    <scope>IDENTIFICATION</scope>
</reference>
<proteinExistence type="predicted"/>
<feature type="domain" description="Galectin" evidence="5">
    <location>
        <begin position="43"/>
        <end position="170"/>
    </location>
</feature>
<sequence length="170" mass="18898">MAELRAREDGRPGTPGKRLDSSFGDSMLVSPSKDEQQLLAVPFCGSIKGGMRPGKKITIMGIVDPEPDSFDISLTCGCGDVALELSARFEEKQLLRNAHVSGSWGEEETAISYFPFIPHQPFRLEIHCEHQSFRIFVDGQPLFDFYHRVRSLLAIDTIQISGSLTITKLN</sequence>
<name>A0AAR2LQJ2_PYGNA</name>
<dbReference type="PANTHER" id="PTHR11346:SF98">
    <property type="entry name" value="GALECTIN-RELATED PROTEIN"/>
    <property type="match status" value="1"/>
</dbReference>
<dbReference type="CTD" id="723995"/>
<dbReference type="Gene3D" id="2.60.120.200">
    <property type="match status" value="1"/>
</dbReference>
<dbReference type="FunFam" id="2.60.120.200:FF:000046">
    <property type="entry name" value="Galectin"/>
    <property type="match status" value="1"/>
</dbReference>
<dbReference type="Pfam" id="PF00337">
    <property type="entry name" value="Gal-bind_lectin"/>
    <property type="match status" value="1"/>
</dbReference>
<organism evidence="6 7">
    <name type="scientific">Pygocentrus nattereri</name>
    <name type="common">Red-bellied piranha</name>
    <dbReference type="NCBI Taxonomy" id="42514"/>
    <lineage>
        <taxon>Eukaryota</taxon>
        <taxon>Metazoa</taxon>
        <taxon>Chordata</taxon>
        <taxon>Craniata</taxon>
        <taxon>Vertebrata</taxon>
        <taxon>Euteleostomi</taxon>
        <taxon>Actinopterygii</taxon>
        <taxon>Neopterygii</taxon>
        <taxon>Teleostei</taxon>
        <taxon>Ostariophysi</taxon>
        <taxon>Characiformes</taxon>
        <taxon>Characoidei</taxon>
        <taxon>Pygocentrus</taxon>
    </lineage>
</organism>
<dbReference type="PANTHER" id="PTHR11346">
    <property type="entry name" value="GALECTIN"/>
    <property type="match status" value="1"/>
</dbReference>
<dbReference type="CDD" id="cd00070">
    <property type="entry name" value="GLECT"/>
    <property type="match status" value="1"/>
</dbReference>
<feature type="region of interest" description="Disordered" evidence="4">
    <location>
        <begin position="1"/>
        <end position="26"/>
    </location>
</feature>